<comment type="similarity">
    <text evidence="6">Belongs to the MPP10 family.</text>
</comment>
<evidence type="ECO:0000256" key="1">
    <source>
        <dbReference type="ARBA" id="ARBA00004604"/>
    </source>
</evidence>
<sequence length="515" mass="58744">MKKIVFSIFKELITDLDKRMMVDDLVSNFEIDSSSLWNSFDVILKPEFKKLNLKINEITKKDDFDVHNTNNSRHSPDKVIGKTIKSDKIDEKVITKLSKECVHKNKGNQNVDFFDYDEMIKFVDEGLNSPNLNDTGSELSDFNSDYEGNDASNFKYEDFFVEKNGETNQSNPDEYRYDIESDNFSYSENEEFPDTNTASNLTADNSKVSNDSNSENLSRLAKDKKKMDTIIDELEESIIKEKEWYKLGESSINDRGKNSLLDIHLEVPQFSSMSTSVISATEMNIGDVSSIDKSTTEEINPYLENIVRQRILNNLFDNVKPNDELIRTLNSENDNGSDEVLVEKSKLSLAEIYSKKYEEQVMGNASEEYSNEKKHISALFSEIMHKLDNLSNQYFATNIPVIRGSFSNENAPALKTEDAIPVIISDNSRLAPQEIKAQGKLLVRSEMTRQEKKSNRNSMKRKIKKRNESNSGSKIGEMPANDSIHSIYISKKKAVSQSDNNGSLNKRLKLHHLIS</sequence>
<evidence type="ECO:0000256" key="4">
    <source>
        <dbReference type="ARBA" id="ARBA00023242"/>
    </source>
</evidence>
<feature type="compositionally biased region" description="Polar residues" evidence="7">
    <location>
        <begin position="194"/>
        <end position="217"/>
    </location>
</feature>
<keyword evidence="5" id="KW-0687">Ribonucleoprotein</keyword>
<keyword evidence="4" id="KW-0539">Nucleus</keyword>
<evidence type="ECO:0000256" key="3">
    <source>
        <dbReference type="ARBA" id="ARBA00022552"/>
    </source>
</evidence>
<reference evidence="8" key="1">
    <citation type="submission" date="2022-10" db="EMBL/GenBank/DDBJ databases">
        <title>Adaptive evolution leads to modifications in subtelomeric GC content in a zoonotic Cryptosporidium species.</title>
        <authorList>
            <person name="Li J."/>
            <person name="Feng Y."/>
            <person name="Xiao L."/>
        </authorList>
    </citation>
    <scope>NUCLEOTIDE SEQUENCE</scope>
    <source>
        <strain evidence="8">33844</strain>
    </source>
</reference>
<keyword evidence="2" id="KW-0690">Ribosome biogenesis</keyword>
<evidence type="ECO:0000256" key="5">
    <source>
        <dbReference type="ARBA" id="ARBA00023274"/>
    </source>
</evidence>
<organism evidence="8">
    <name type="scientific">Cryptosporidium canis</name>
    <dbReference type="NCBI Taxonomy" id="195482"/>
    <lineage>
        <taxon>Eukaryota</taxon>
        <taxon>Sar</taxon>
        <taxon>Alveolata</taxon>
        <taxon>Apicomplexa</taxon>
        <taxon>Conoidasida</taxon>
        <taxon>Coccidia</taxon>
        <taxon>Eucoccidiorida</taxon>
        <taxon>Eimeriorina</taxon>
        <taxon>Cryptosporidiidae</taxon>
        <taxon>Cryptosporidium</taxon>
    </lineage>
</organism>
<protein>
    <submittedName>
        <fullName evidence="8">Mpp10-like U3 processosome protein</fullName>
    </submittedName>
</protein>
<comment type="caution">
    <text evidence="8">The sequence shown here is derived from an EMBL/GenBank/DDBJ whole genome shotgun (WGS) entry which is preliminary data.</text>
</comment>
<accession>A0A9D5DHS9</accession>
<evidence type="ECO:0000313" key="8">
    <source>
        <dbReference type="EMBL" id="KAJ1607487.1"/>
    </source>
</evidence>
<dbReference type="GO" id="GO:0005732">
    <property type="term" value="C:sno(s)RNA-containing ribonucleoprotein complex"/>
    <property type="evidence" value="ECO:0007669"/>
    <property type="project" value="InterPro"/>
</dbReference>
<gene>
    <name evidence="8" type="ORF">OJ253_2369</name>
</gene>
<dbReference type="EMBL" id="JAPCXC010000058">
    <property type="protein sequence ID" value="KAJ1607487.1"/>
    <property type="molecule type" value="Genomic_DNA"/>
</dbReference>
<evidence type="ECO:0000256" key="7">
    <source>
        <dbReference type="SAM" id="MobiDB-lite"/>
    </source>
</evidence>
<dbReference type="GO" id="GO:0006364">
    <property type="term" value="P:rRNA processing"/>
    <property type="evidence" value="ECO:0007669"/>
    <property type="project" value="UniProtKB-KW"/>
</dbReference>
<dbReference type="PANTHER" id="PTHR17039">
    <property type="entry name" value="U3 SMALL NUCLEOLAR RIBONUCLEOPROTEIN PROTEIN MPP10"/>
    <property type="match status" value="1"/>
</dbReference>
<dbReference type="Pfam" id="PF04006">
    <property type="entry name" value="Mpp10"/>
    <property type="match status" value="1"/>
</dbReference>
<dbReference type="InterPro" id="IPR012173">
    <property type="entry name" value="Mpp10"/>
</dbReference>
<evidence type="ECO:0000256" key="2">
    <source>
        <dbReference type="ARBA" id="ARBA00022517"/>
    </source>
</evidence>
<name>A0A9D5DHS9_9CRYT</name>
<dbReference type="OrthoDB" id="445326at2759"/>
<dbReference type="PANTHER" id="PTHR17039:SF0">
    <property type="entry name" value="U3 SMALL NUCLEOLAR RIBONUCLEOPROTEIN PROTEIN MPP10"/>
    <property type="match status" value="1"/>
</dbReference>
<dbReference type="GO" id="GO:0034457">
    <property type="term" value="C:Mpp10 complex"/>
    <property type="evidence" value="ECO:0007669"/>
    <property type="project" value="InterPro"/>
</dbReference>
<feature type="region of interest" description="Disordered" evidence="7">
    <location>
        <begin position="447"/>
        <end position="479"/>
    </location>
</feature>
<dbReference type="AlphaFoldDB" id="A0A9D5DHS9"/>
<comment type="subcellular location">
    <subcellularLocation>
        <location evidence="1">Nucleus</location>
        <location evidence="1">Nucleolus</location>
    </subcellularLocation>
</comment>
<dbReference type="Proteomes" id="UP001067231">
    <property type="component" value="Unassembled WGS sequence"/>
</dbReference>
<evidence type="ECO:0000256" key="6">
    <source>
        <dbReference type="ARBA" id="ARBA00029455"/>
    </source>
</evidence>
<feature type="region of interest" description="Disordered" evidence="7">
    <location>
        <begin position="186"/>
        <end position="220"/>
    </location>
</feature>
<dbReference type="GO" id="GO:0032040">
    <property type="term" value="C:small-subunit processome"/>
    <property type="evidence" value="ECO:0007669"/>
    <property type="project" value="TreeGrafter"/>
</dbReference>
<keyword evidence="3" id="KW-0698">rRNA processing</keyword>
<proteinExistence type="inferred from homology"/>